<proteinExistence type="predicted"/>
<evidence type="ECO:0000313" key="8">
    <source>
        <dbReference type="EMBL" id="MBB2992154.1"/>
    </source>
</evidence>
<dbReference type="Proteomes" id="UP000550501">
    <property type="component" value="Unassembled WGS sequence"/>
</dbReference>
<keyword evidence="4 6" id="KW-1133">Transmembrane helix</keyword>
<feature type="domain" description="Type II secretion system protein GspF" evidence="7">
    <location>
        <begin position="92"/>
        <end position="214"/>
    </location>
</feature>
<keyword evidence="5 6" id="KW-0472">Membrane</keyword>
<organism evidence="8 9">
    <name type="scientific">Mycolicibacterium iranicum</name>
    <name type="common">Mycobacterium iranicum</name>
    <dbReference type="NCBI Taxonomy" id="912594"/>
    <lineage>
        <taxon>Bacteria</taxon>
        <taxon>Bacillati</taxon>
        <taxon>Actinomycetota</taxon>
        <taxon>Actinomycetes</taxon>
        <taxon>Mycobacteriales</taxon>
        <taxon>Mycobacteriaceae</taxon>
        <taxon>Mycolicibacterium</taxon>
    </lineage>
</organism>
<comment type="subcellular location">
    <subcellularLocation>
        <location evidence="1">Cell membrane</location>
        <topology evidence="1">Multi-pass membrane protein</topology>
    </subcellularLocation>
</comment>
<keyword evidence="9" id="KW-1185">Reference proteome</keyword>
<sequence>MTIAAVALAVAVLVAPAGSRWRAREVLASPRRRVRLPVTAGAVLACAAAAVAVTLPAGMALGLLSATLLARRRLAGRRRLRTAEGAGLQGALDVLVGELRIGAHPVTAIGAAAQESHGRIAQSLAAVSARALLGADVAAGLRTEGRRSPSPAHWDRLAVCWSLAQTHGLAIATLMQAAQRDIAERERFRGRVEAGMAGARATAAILAGLPVLGVLLGHAIGAEPLRFLLSAGAGGWLLVVGVAFVCCGLLWSDRITSRVLT</sequence>
<evidence type="ECO:0000313" key="9">
    <source>
        <dbReference type="Proteomes" id="UP000550501"/>
    </source>
</evidence>
<feature type="transmembrane region" description="Helical" evidence="6">
    <location>
        <begin position="38"/>
        <end position="70"/>
    </location>
</feature>
<evidence type="ECO:0000256" key="3">
    <source>
        <dbReference type="ARBA" id="ARBA00022692"/>
    </source>
</evidence>
<feature type="transmembrane region" description="Helical" evidence="6">
    <location>
        <begin position="197"/>
        <end position="221"/>
    </location>
</feature>
<evidence type="ECO:0000256" key="6">
    <source>
        <dbReference type="SAM" id="Phobius"/>
    </source>
</evidence>
<evidence type="ECO:0000256" key="1">
    <source>
        <dbReference type="ARBA" id="ARBA00004651"/>
    </source>
</evidence>
<dbReference type="InterPro" id="IPR018076">
    <property type="entry name" value="T2SS_GspF_dom"/>
</dbReference>
<name>A0A839QBF4_MYCIR</name>
<dbReference type="RefSeq" id="WP_183470595.1">
    <property type="nucleotide sequence ID" value="NZ_JACHVU010000008.1"/>
</dbReference>
<evidence type="ECO:0000256" key="5">
    <source>
        <dbReference type="ARBA" id="ARBA00023136"/>
    </source>
</evidence>
<dbReference type="PANTHER" id="PTHR35007:SF4">
    <property type="entry name" value="CONSERVED TRANSMEMBRANE PROTEIN-RELATED"/>
    <property type="match status" value="1"/>
</dbReference>
<dbReference type="EMBL" id="JACHVU010000008">
    <property type="protein sequence ID" value="MBB2992154.1"/>
    <property type="molecule type" value="Genomic_DNA"/>
</dbReference>
<reference evidence="8 9" key="1">
    <citation type="submission" date="2020-08" db="EMBL/GenBank/DDBJ databases">
        <title>The Agave Microbiome: Exploring the role of microbial communities in plant adaptations to desert environments.</title>
        <authorList>
            <person name="Partida-Martinez L.P."/>
        </authorList>
    </citation>
    <scope>NUCLEOTIDE SEQUENCE [LARGE SCALE GENOMIC DNA]</scope>
    <source>
        <strain evidence="8 9">AT2.18</strain>
    </source>
</reference>
<dbReference type="AlphaFoldDB" id="A0A839QBF4"/>
<dbReference type="Pfam" id="PF00482">
    <property type="entry name" value="T2SSF"/>
    <property type="match status" value="1"/>
</dbReference>
<dbReference type="GO" id="GO:0005886">
    <property type="term" value="C:plasma membrane"/>
    <property type="evidence" value="ECO:0007669"/>
    <property type="project" value="UniProtKB-SubCell"/>
</dbReference>
<comment type="caution">
    <text evidence="8">The sequence shown here is derived from an EMBL/GenBank/DDBJ whole genome shotgun (WGS) entry which is preliminary data.</text>
</comment>
<accession>A0A839QBF4</accession>
<keyword evidence="3 6" id="KW-0812">Transmembrane</keyword>
<evidence type="ECO:0000256" key="4">
    <source>
        <dbReference type="ARBA" id="ARBA00022989"/>
    </source>
</evidence>
<dbReference type="PANTHER" id="PTHR35007">
    <property type="entry name" value="INTEGRAL MEMBRANE PROTEIN-RELATED"/>
    <property type="match status" value="1"/>
</dbReference>
<protein>
    <submittedName>
        <fullName evidence="8">Tight adherence protein B</fullName>
    </submittedName>
</protein>
<keyword evidence="2" id="KW-1003">Cell membrane</keyword>
<evidence type="ECO:0000256" key="2">
    <source>
        <dbReference type="ARBA" id="ARBA00022475"/>
    </source>
</evidence>
<evidence type="ECO:0000259" key="7">
    <source>
        <dbReference type="Pfam" id="PF00482"/>
    </source>
</evidence>
<feature type="transmembrane region" description="Helical" evidence="6">
    <location>
        <begin position="227"/>
        <end position="251"/>
    </location>
</feature>
<gene>
    <name evidence="8" type="ORF">FHR72_003650</name>
</gene>